<dbReference type="EMBL" id="MK500591">
    <property type="protein sequence ID" value="QBK93206.1"/>
    <property type="molecule type" value="Genomic_DNA"/>
</dbReference>
<proteinExistence type="predicted"/>
<accession>A0A481ZC24</accession>
<reference evidence="1" key="1">
    <citation type="journal article" date="2019" name="MBio">
        <title>Virus Genomes from Deep Sea Sediments Expand the Ocean Megavirome and Support Independent Origins of Viral Gigantism.</title>
        <authorList>
            <person name="Backstrom D."/>
            <person name="Yutin N."/>
            <person name="Jorgensen S.L."/>
            <person name="Dharamshi J."/>
            <person name="Homa F."/>
            <person name="Zaremba-Niedwiedzka K."/>
            <person name="Spang A."/>
            <person name="Wolf Y.I."/>
            <person name="Koonin E.V."/>
            <person name="Ettema T.J."/>
        </authorList>
    </citation>
    <scope>NUCLEOTIDE SEQUENCE</scope>
</reference>
<evidence type="ECO:0000313" key="1">
    <source>
        <dbReference type="EMBL" id="QBK93206.1"/>
    </source>
</evidence>
<organism evidence="1">
    <name type="scientific">Pithovirus LCPAC403</name>
    <dbReference type="NCBI Taxonomy" id="2506596"/>
    <lineage>
        <taxon>Viruses</taxon>
        <taxon>Pithoviruses</taxon>
    </lineage>
</organism>
<name>A0A481ZC24_9VIRU</name>
<sequence>MDGGVQWQSEMMDRLSLGGKRGIINIQDTKYKAICVGKEFSISLRDDGSIYSNSNVEYRRVLYSPKGFDFKAIEWGEMAMALTNDGSIIFWHPQIGQIIRYH</sequence>
<protein>
    <submittedName>
        <fullName evidence="1">Uncharacterized protein</fullName>
    </submittedName>
</protein>
<gene>
    <name evidence="1" type="ORF">LCPAC403_03400</name>
</gene>